<accession>A0A9W7AT86</accession>
<dbReference type="AlphaFoldDB" id="A0A9W7AT86"/>
<dbReference type="Proteomes" id="UP001165122">
    <property type="component" value="Unassembled WGS sequence"/>
</dbReference>
<keyword evidence="2" id="KW-1185">Reference proteome</keyword>
<reference evidence="2" key="1">
    <citation type="journal article" date="2023" name="Commun. Biol.">
        <title>Genome analysis of Parmales, the sister group of diatoms, reveals the evolutionary specialization of diatoms from phago-mixotrophs to photoautotrophs.</title>
        <authorList>
            <person name="Ban H."/>
            <person name="Sato S."/>
            <person name="Yoshikawa S."/>
            <person name="Yamada K."/>
            <person name="Nakamura Y."/>
            <person name="Ichinomiya M."/>
            <person name="Sato N."/>
            <person name="Blanc-Mathieu R."/>
            <person name="Endo H."/>
            <person name="Kuwata A."/>
            <person name="Ogata H."/>
        </authorList>
    </citation>
    <scope>NUCLEOTIDE SEQUENCE [LARGE SCALE GENOMIC DNA]</scope>
    <source>
        <strain evidence="2">NIES 3700</strain>
    </source>
</reference>
<organism evidence="1 2">
    <name type="scientific">Triparma laevis f. longispina</name>
    <dbReference type="NCBI Taxonomy" id="1714387"/>
    <lineage>
        <taxon>Eukaryota</taxon>
        <taxon>Sar</taxon>
        <taxon>Stramenopiles</taxon>
        <taxon>Ochrophyta</taxon>
        <taxon>Bolidophyceae</taxon>
        <taxon>Parmales</taxon>
        <taxon>Triparmaceae</taxon>
        <taxon>Triparma</taxon>
    </lineage>
</organism>
<dbReference type="OrthoDB" id="10001099at2759"/>
<name>A0A9W7AT86_9STRA</name>
<protein>
    <submittedName>
        <fullName evidence="1">Uncharacterized protein</fullName>
    </submittedName>
</protein>
<evidence type="ECO:0000313" key="2">
    <source>
        <dbReference type="Proteomes" id="UP001165122"/>
    </source>
</evidence>
<evidence type="ECO:0000313" key="1">
    <source>
        <dbReference type="EMBL" id="GMH74678.1"/>
    </source>
</evidence>
<dbReference type="PANTHER" id="PTHR35373">
    <property type="entry name" value="PROTEIN CBG16894"/>
    <property type="match status" value="1"/>
</dbReference>
<gene>
    <name evidence="1" type="ORF">TrLO_g1942</name>
</gene>
<sequence length="128" mass="14836">MSPLPNPLYTDKFITLSNSNLALHTYFFPFATNKLIPLSSITQNPTFDNEKWYSIKTWGMGLSMCWWALDWSRQVPSFWKTGDDKACRLVRVEVIGSRLQCGFSVEDREKFEVAWKQAKSSNTETTRV</sequence>
<dbReference type="EMBL" id="BRXW01000700">
    <property type="protein sequence ID" value="GMH74678.1"/>
    <property type="molecule type" value="Genomic_DNA"/>
</dbReference>
<proteinExistence type="predicted"/>
<comment type="caution">
    <text evidence="1">The sequence shown here is derived from an EMBL/GenBank/DDBJ whole genome shotgun (WGS) entry which is preliminary data.</text>
</comment>